<gene>
    <name evidence="1" type="ORF">ICL16_08605</name>
</gene>
<dbReference type="Proteomes" id="UP000629098">
    <property type="component" value="Unassembled WGS sequence"/>
</dbReference>
<dbReference type="RefSeq" id="WP_190826424.1">
    <property type="nucleotide sequence ID" value="NZ_CAWPPI010000034.1"/>
</dbReference>
<evidence type="ECO:0000313" key="1">
    <source>
        <dbReference type="EMBL" id="MBD2772140.1"/>
    </source>
</evidence>
<dbReference type="AlphaFoldDB" id="A0A8J7CC50"/>
<dbReference type="EMBL" id="JACXAE010000034">
    <property type="protein sequence ID" value="MBD2772140.1"/>
    <property type="molecule type" value="Genomic_DNA"/>
</dbReference>
<accession>A0A8J7CC50</accession>
<evidence type="ECO:0000313" key="2">
    <source>
        <dbReference type="Proteomes" id="UP000629098"/>
    </source>
</evidence>
<organism evidence="1 2">
    <name type="scientific">Iningainema tapete BLCC-T55</name>
    <dbReference type="NCBI Taxonomy" id="2748662"/>
    <lineage>
        <taxon>Bacteria</taxon>
        <taxon>Bacillati</taxon>
        <taxon>Cyanobacteriota</taxon>
        <taxon>Cyanophyceae</taxon>
        <taxon>Nostocales</taxon>
        <taxon>Scytonemataceae</taxon>
        <taxon>Iningainema tapete</taxon>
    </lineage>
</organism>
<reference evidence="1" key="1">
    <citation type="submission" date="2020-09" db="EMBL/GenBank/DDBJ databases">
        <title>Iningainema tapete sp. nov. (Scytonemataceae, Cyanobacteria) from greenhouses in central Florida (USA) produces two types of nodularin with biosynthetic potential for microcystin-LR and anabaenopeptins.</title>
        <authorList>
            <person name="Berthold D.E."/>
            <person name="Lefler F.W."/>
            <person name="Huang I.-S."/>
            <person name="Abdulla H."/>
            <person name="Zimba P.V."/>
            <person name="Laughinghouse H.D. IV."/>
        </authorList>
    </citation>
    <scope>NUCLEOTIDE SEQUENCE</scope>
    <source>
        <strain evidence="1">BLCCT55</strain>
    </source>
</reference>
<comment type="caution">
    <text evidence="1">The sequence shown here is derived from an EMBL/GenBank/DDBJ whole genome shotgun (WGS) entry which is preliminary data.</text>
</comment>
<protein>
    <submittedName>
        <fullName evidence="1">Uncharacterized protein</fullName>
    </submittedName>
</protein>
<sequence>MNNCKILRVLPQQGLEPRQFLRLCFGIAELSPELLLEEETRFQYSSACIKLLSGLLGVTKQAVRKWGNNPSFDKMPQHTKLTLAYINKCNLDRATINAIVKGKKYTPPSASAEIFLKKVFFEGMTPAERLATVTHINFRPQCVKSLSQVLGIAPSTVQEWGQDISFRKMPKYHQHTLGYAIAVLQQHQEQYALLPITAA</sequence>
<keyword evidence="2" id="KW-1185">Reference proteome</keyword>
<proteinExistence type="predicted"/>
<name>A0A8J7CC50_9CYAN</name>